<dbReference type="EMBL" id="KK198762">
    <property type="protein sequence ID" value="KCW52536.1"/>
    <property type="molecule type" value="Genomic_DNA"/>
</dbReference>
<protein>
    <submittedName>
        <fullName evidence="1">Uncharacterized protein</fullName>
    </submittedName>
</protein>
<gene>
    <name evidence="1" type="ORF">EUGRSUZ_J01923</name>
</gene>
<sequence length="88" mass="10226">MHMIDKILTFYPSNDRGGGIKRRTFISLYSPNYVSAPSTPIHGFTHTSHKNKKILYRFNFASDMIDKINDSIDYTKTLYFLVEPSTFL</sequence>
<evidence type="ECO:0000313" key="1">
    <source>
        <dbReference type="EMBL" id="KCW52536.1"/>
    </source>
</evidence>
<reference evidence="1" key="1">
    <citation type="submission" date="2013-07" db="EMBL/GenBank/DDBJ databases">
        <title>The genome of Eucalyptus grandis.</title>
        <authorList>
            <person name="Schmutz J."/>
            <person name="Hayes R."/>
            <person name="Myburg A."/>
            <person name="Tuskan G."/>
            <person name="Grattapaglia D."/>
            <person name="Rokhsar D.S."/>
        </authorList>
    </citation>
    <scope>NUCLEOTIDE SEQUENCE</scope>
    <source>
        <tissue evidence="1">Leaf extractions</tissue>
    </source>
</reference>
<organism evidence="1">
    <name type="scientific">Eucalyptus grandis</name>
    <name type="common">Flooded gum</name>
    <dbReference type="NCBI Taxonomy" id="71139"/>
    <lineage>
        <taxon>Eukaryota</taxon>
        <taxon>Viridiplantae</taxon>
        <taxon>Streptophyta</taxon>
        <taxon>Embryophyta</taxon>
        <taxon>Tracheophyta</taxon>
        <taxon>Spermatophyta</taxon>
        <taxon>Magnoliopsida</taxon>
        <taxon>eudicotyledons</taxon>
        <taxon>Gunneridae</taxon>
        <taxon>Pentapetalae</taxon>
        <taxon>rosids</taxon>
        <taxon>malvids</taxon>
        <taxon>Myrtales</taxon>
        <taxon>Myrtaceae</taxon>
        <taxon>Myrtoideae</taxon>
        <taxon>Eucalypteae</taxon>
        <taxon>Eucalyptus</taxon>
    </lineage>
</organism>
<dbReference type="Gramene" id="KCW52536">
    <property type="protein sequence ID" value="KCW52536"/>
    <property type="gene ID" value="EUGRSUZ_J01923"/>
</dbReference>
<name>A0A059AFV9_EUCGR</name>
<accession>A0A059AFV9</accession>
<dbReference type="InParanoid" id="A0A059AFV9"/>
<dbReference type="AlphaFoldDB" id="A0A059AFV9"/>
<proteinExistence type="predicted"/>